<dbReference type="Gene3D" id="2.40.480.10">
    <property type="entry name" value="Allene oxide cyclase-like"/>
    <property type="match status" value="1"/>
</dbReference>
<dbReference type="AlphaFoldDB" id="A0A6J6PM97"/>
<protein>
    <submittedName>
        <fullName evidence="1">Unannotated protein</fullName>
    </submittedName>
</protein>
<dbReference type="PROSITE" id="PS51257">
    <property type="entry name" value="PROKAR_LIPOPROTEIN"/>
    <property type="match status" value="1"/>
</dbReference>
<proteinExistence type="predicted"/>
<dbReference type="EMBL" id="CAEZXX010000024">
    <property type="protein sequence ID" value="CAB4699729.1"/>
    <property type="molecule type" value="Genomic_DNA"/>
</dbReference>
<name>A0A6J6PM97_9ZZZZ</name>
<evidence type="ECO:0000313" key="1">
    <source>
        <dbReference type="EMBL" id="CAB4699729.1"/>
    </source>
</evidence>
<gene>
    <name evidence="1" type="ORF">UFOPK2602_00521</name>
</gene>
<organism evidence="1">
    <name type="scientific">freshwater metagenome</name>
    <dbReference type="NCBI Taxonomy" id="449393"/>
    <lineage>
        <taxon>unclassified sequences</taxon>
        <taxon>metagenomes</taxon>
        <taxon>ecological metagenomes</taxon>
    </lineage>
</organism>
<dbReference type="InterPro" id="IPR044859">
    <property type="entry name" value="Allene_oxi_cyc_Dirigent"/>
</dbReference>
<sequence length="179" mass="18755">MSSKQTHTKRILLLAVPVLVLAACSSVDRSGTVEDGSKGVTTVVFNFVPVSWAEKPVDLDPPGPSVEDRLEFTVPFLLDGKPGAELTGVLVTTGLGKGTGAEAVKEERSIAQTFRLNDSDSINVEGVAKVKKGKKPDAGVPLARTVVGGTGAYLNAKGTLRTVPNADGSYTYTFSLRLP</sequence>
<accession>A0A6J6PM97</accession>
<reference evidence="1" key="1">
    <citation type="submission" date="2020-05" db="EMBL/GenBank/DDBJ databases">
        <authorList>
            <person name="Chiriac C."/>
            <person name="Salcher M."/>
            <person name="Ghai R."/>
            <person name="Kavagutti S V."/>
        </authorList>
    </citation>
    <scope>NUCLEOTIDE SEQUENCE</scope>
</reference>